<dbReference type="PANTHER" id="PTHR33495:SF2">
    <property type="entry name" value="ANTI-SIGMA FACTOR ANTAGONIST TM_1081-RELATED"/>
    <property type="match status" value="1"/>
</dbReference>
<comment type="similarity">
    <text evidence="1 2">Belongs to the anti-sigma-factor antagonist family.</text>
</comment>
<organism evidence="4 5">
    <name type="scientific">Candidatus Contendobacter odensis Run_B_J11</name>
    <dbReference type="NCBI Taxonomy" id="1400861"/>
    <lineage>
        <taxon>Bacteria</taxon>
        <taxon>Pseudomonadati</taxon>
        <taxon>Pseudomonadota</taxon>
        <taxon>Gammaproteobacteria</taxon>
        <taxon>Candidatus Competibacteraceae</taxon>
        <taxon>Candidatus Contendibacter</taxon>
    </lineage>
</organism>
<dbReference type="Pfam" id="PF01740">
    <property type="entry name" value="STAS"/>
    <property type="match status" value="1"/>
</dbReference>
<dbReference type="CDD" id="cd07043">
    <property type="entry name" value="STAS_anti-anti-sigma_factors"/>
    <property type="match status" value="1"/>
</dbReference>
<dbReference type="InterPro" id="IPR002645">
    <property type="entry name" value="STAS_dom"/>
</dbReference>
<accession>A0A7U7GCR6</accession>
<dbReference type="InterPro" id="IPR003658">
    <property type="entry name" value="Anti-sigma_ant"/>
</dbReference>
<evidence type="ECO:0000256" key="1">
    <source>
        <dbReference type="ARBA" id="ARBA00009013"/>
    </source>
</evidence>
<gene>
    <name evidence="4" type="ORF">BN874_320022</name>
</gene>
<dbReference type="EMBL" id="CBTK010000246">
    <property type="protein sequence ID" value="CDH46013.1"/>
    <property type="molecule type" value="Genomic_DNA"/>
</dbReference>
<evidence type="ECO:0000313" key="4">
    <source>
        <dbReference type="EMBL" id="CDH46013.1"/>
    </source>
</evidence>
<dbReference type="AlphaFoldDB" id="A0A7U7GCR6"/>
<dbReference type="SUPFAM" id="SSF52091">
    <property type="entry name" value="SpoIIaa-like"/>
    <property type="match status" value="1"/>
</dbReference>
<dbReference type="Proteomes" id="UP000019184">
    <property type="component" value="Unassembled WGS sequence"/>
</dbReference>
<dbReference type="GO" id="GO:0043856">
    <property type="term" value="F:anti-sigma factor antagonist activity"/>
    <property type="evidence" value="ECO:0007669"/>
    <property type="project" value="InterPro"/>
</dbReference>
<protein>
    <recommendedName>
        <fullName evidence="2">Anti-sigma factor antagonist</fullName>
    </recommendedName>
</protein>
<keyword evidence="5" id="KW-1185">Reference proteome</keyword>
<evidence type="ECO:0000256" key="2">
    <source>
        <dbReference type="RuleBase" id="RU003749"/>
    </source>
</evidence>
<proteinExistence type="inferred from homology"/>
<reference evidence="4 5" key="1">
    <citation type="journal article" date="2014" name="ISME J.">
        <title>Candidatus Competibacter-lineage genomes retrieved from metagenomes reveal functional metabolic diversity.</title>
        <authorList>
            <person name="McIlroy S.J."/>
            <person name="Albertsen M."/>
            <person name="Andresen E.K."/>
            <person name="Saunders A.M."/>
            <person name="Kristiansen R."/>
            <person name="Stokholm-Bjerregaard M."/>
            <person name="Nielsen K.L."/>
            <person name="Nielsen P.H."/>
        </authorList>
    </citation>
    <scope>NUCLEOTIDE SEQUENCE [LARGE SCALE GENOMIC DNA]</scope>
    <source>
        <strain evidence="4 5">Run_B_J11</strain>
    </source>
</reference>
<dbReference type="InterPro" id="IPR036513">
    <property type="entry name" value="STAS_dom_sf"/>
</dbReference>
<name>A0A7U7GCR6_9GAMM</name>
<dbReference type="Gene3D" id="3.30.750.24">
    <property type="entry name" value="STAS domain"/>
    <property type="match status" value="1"/>
</dbReference>
<evidence type="ECO:0000259" key="3">
    <source>
        <dbReference type="PROSITE" id="PS50801"/>
    </source>
</evidence>
<dbReference type="PROSITE" id="PS50801">
    <property type="entry name" value="STAS"/>
    <property type="match status" value="1"/>
</dbReference>
<dbReference type="PANTHER" id="PTHR33495">
    <property type="entry name" value="ANTI-SIGMA FACTOR ANTAGONIST TM_1081-RELATED-RELATED"/>
    <property type="match status" value="1"/>
</dbReference>
<feature type="domain" description="STAS" evidence="3">
    <location>
        <begin position="1"/>
        <end position="109"/>
    </location>
</feature>
<evidence type="ECO:0000313" key="5">
    <source>
        <dbReference type="Proteomes" id="UP000019184"/>
    </source>
</evidence>
<dbReference type="OrthoDB" id="9808221at2"/>
<dbReference type="RefSeq" id="WP_034434388.1">
    <property type="nucleotide sequence ID" value="NZ_CBTK010000246.1"/>
</dbReference>
<dbReference type="NCBIfam" id="TIGR00377">
    <property type="entry name" value="ant_ant_sig"/>
    <property type="match status" value="1"/>
</dbReference>
<sequence>MEIQQQQQGHVIVLGPVGRLDSLSCREFETRLLAALDQSESVVVDCTALDYISSAGLRALLVAAKRNRTSGGRLALAVLRDSIREVFDISGFTAIFAIHPTVAAAVASLG</sequence>
<comment type="caution">
    <text evidence="4">The sequence shown here is derived from an EMBL/GenBank/DDBJ whole genome shotgun (WGS) entry which is preliminary data.</text>
</comment>